<dbReference type="Proteomes" id="UP001285441">
    <property type="component" value="Unassembled WGS sequence"/>
</dbReference>
<sequence length="881" mass="99015">MAPLKRRVGFSDEQPHGSSAATTVAPKYAKNTASDLPRILVRAPTIDSAKGLVILYPTEAGDDADGDGTKAGFSHAVVKEIASDDEASHHSFNSSDEGSSTAKGTEAAFTQVAARGEIASDDESSEQSSPSRRARSRTNSQNEGSSTPISSEHESRPHSLDRRWRNSLDTTEFAISHQGGIFVTAVESGEEDSEAEDRDILKDVDTENDRRAPEAANASVLSLREPGVQEQDIQDSKGKNAPPPSEEDITDRGERAYNDLKSQGLTGASPIDDEADDLEECFSDRLFDAMEPKFNNIRKFMPRGKLDTLVNVAAVERELSELRRTPEDRSIRSYAEEICGEPFSPRPNNLDIPSNCPKTYRKIFALLVFVRKLESIFKFLDEGVSDLDLPLTEYIHPDPTRSPRGLKLRRKNDATRPLQCFQGWPKMVVKDFCDHQWIMLAPVFVRSEHKNVRHYQLTSDDILPYTFDSRWGTDATAQNVLERGGFGEVFKVCIHRNHHNFLADPKSPTDRFFAVKRLYSKNEDDWKREIEILKRFSSNTHPHLISLLATYEHSGSAHLIFHWADADMLRYWKDENPMPTMDAVTVRWFARQCRGIANGIAAIHQHVSNPLATQGREKGGAEQPGDPGDRKNDGLYGRHGDIKPRNILWFKDPADPKSRGTFVITDFGIAEMSSRGTRSGKPNRNLQFTLTYCAPESHIPGGEISRSYDIWTLGCLYLEFLTWLLGGWKLVQQFANGRQKPERFISSDDVCLDVFFELETSGEAITGAKVKQEVTDFIANLHLHPACTDYIHDFLNLIQEEMLIVETREPKRYRFTSQQVCARLTRLEQKCNDNKSYGLPKLQDNPEPEFEGEAAHSQPEPITSGTTSTLCESIMAKRATY</sequence>
<dbReference type="PANTHER" id="PTHR24359:SF37">
    <property type="entry name" value="PROTEIN KINASE DOMAIN-CONTAINING PROTEIN"/>
    <property type="match status" value="1"/>
</dbReference>
<reference evidence="3" key="2">
    <citation type="submission" date="2023-06" db="EMBL/GenBank/DDBJ databases">
        <authorList>
            <consortium name="Lawrence Berkeley National Laboratory"/>
            <person name="Haridas S."/>
            <person name="Hensen N."/>
            <person name="Bonometti L."/>
            <person name="Westerberg I."/>
            <person name="Brannstrom I.O."/>
            <person name="Guillou S."/>
            <person name="Cros-Aarteil S."/>
            <person name="Calhoun S."/>
            <person name="Kuo A."/>
            <person name="Mondo S."/>
            <person name="Pangilinan J."/>
            <person name="Riley R."/>
            <person name="LaButti K."/>
            <person name="Andreopoulos B."/>
            <person name="Lipzen A."/>
            <person name="Chen C."/>
            <person name="Yanf M."/>
            <person name="Daum C."/>
            <person name="Ng V."/>
            <person name="Clum A."/>
            <person name="Steindorff A."/>
            <person name="Ohm R."/>
            <person name="Martin F."/>
            <person name="Silar P."/>
            <person name="Natvig D."/>
            <person name="Lalanne C."/>
            <person name="Gautier V."/>
            <person name="Ament-velasquez S.L."/>
            <person name="Kruys A."/>
            <person name="Hutchinson M.I."/>
            <person name="Powell A.J."/>
            <person name="Barry K."/>
            <person name="Miller A.N."/>
            <person name="Grigoriev I.V."/>
            <person name="Debuchy R."/>
            <person name="Gladieux P."/>
            <person name="Thoren M.H."/>
            <person name="Johannesson H."/>
        </authorList>
    </citation>
    <scope>NUCLEOTIDE SEQUENCE</scope>
    <source>
        <strain evidence="3">CBS 232.78</strain>
    </source>
</reference>
<dbReference type="GO" id="GO:0005524">
    <property type="term" value="F:ATP binding"/>
    <property type="evidence" value="ECO:0007669"/>
    <property type="project" value="InterPro"/>
</dbReference>
<evidence type="ECO:0000313" key="3">
    <source>
        <dbReference type="EMBL" id="KAK3368273.1"/>
    </source>
</evidence>
<dbReference type="Pfam" id="PF00069">
    <property type="entry name" value="Pkinase"/>
    <property type="match status" value="1"/>
</dbReference>
<dbReference type="Gene3D" id="3.30.200.20">
    <property type="entry name" value="Phosphorylase Kinase, domain 1"/>
    <property type="match status" value="1"/>
</dbReference>
<dbReference type="InterPro" id="IPR000719">
    <property type="entry name" value="Prot_kinase_dom"/>
</dbReference>
<comment type="caution">
    <text evidence="3">The sequence shown here is derived from an EMBL/GenBank/DDBJ whole genome shotgun (WGS) entry which is preliminary data.</text>
</comment>
<dbReference type="SMART" id="SM00220">
    <property type="entry name" value="S_TKc"/>
    <property type="match status" value="1"/>
</dbReference>
<organism evidence="3 4">
    <name type="scientific">Podospora didyma</name>
    <dbReference type="NCBI Taxonomy" id="330526"/>
    <lineage>
        <taxon>Eukaryota</taxon>
        <taxon>Fungi</taxon>
        <taxon>Dikarya</taxon>
        <taxon>Ascomycota</taxon>
        <taxon>Pezizomycotina</taxon>
        <taxon>Sordariomycetes</taxon>
        <taxon>Sordariomycetidae</taxon>
        <taxon>Sordariales</taxon>
        <taxon>Podosporaceae</taxon>
        <taxon>Podospora</taxon>
    </lineage>
</organism>
<feature type="region of interest" description="Disordered" evidence="1">
    <location>
        <begin position="610"/>
        <end position="639"/>
    </location>
</feature>
<evidence type="ECO:0000313" key="4">
    <source>
        <dbReference type="Proteomes" id="UP001285441"/>
    </source>
</evidence>
<feature type="region of interest" description="Disordered" evidence="1">
    <location>
        <begin position="835"/>
        <end position="868"/>
    </location>
</feature>
<feature type="region of interest" description="Disordered" evidence="1">
    <location>
        <begin position="84"/>
        <end position="161"/>
    </location>
</feature>
<feature type="region of interest" description="Disordered" evidence="1">
    <location>
        <begin position="1"/>
        <end position="26"/>
    </location>
</feature>
<dbReference type="InterPro" id="IPR011009">
    <property type="entry name" value="Kinase-like_dom_sf"/>
</dbReference>
<proteinExistence type="predicted"/>
<feature type="compositionally biased region" description="Acidic residues" evidence="1">
    <location>
        <begin position="188"/>
        <end position="197"/>
    </location>
</feature>
<dbReference type="EMBL" id="JAULSW010000010">
    <property type="protein sequence ID" value="KAK3368273.1"/>
    <property type="molecule type" value="Genomic_DNA"/>
</dbReference>
<keyword evidence="4" id="KW-1185">Reference proteome</keyword>
<name>A0AAE0K1D9_9PEZI</name>
<feature type="region of interest" description="Disordered" evidence="1">
    <location>
        <begin position="186"/>
        <end position="251"/>
    </location>
</feature>
<feature type="compositionally biased region" description="Basic and acidic residues" evidence="1">
    <location>
        <begin position="627"/>
        <end position="639"/>
    </location>
</feature>
<dbReference type="GO" id="GO:0004674">
    <property type="term" value="F:protein serine/threonine kinase activity"/>
    <property type="evidence" value="ECO:0007669"/>
    <property type="project" value="TreeGrafter"/>
</dbReference>
<accession>A0AAE0K1D9</accession>
<feature type="compositionally biased region" description="Basic and acidic residues" evidence="1">
    <location>
        <begin position="198"/>
        <end position="213"/>
    </location>
</feature>
<evidence type="ECO:0000256" key="1">
    <source>
        <dbReference type="SAM" id="MobiDB-lite"/>
    </source>
</evidence>
<dbReference type="CDD" id="cd00180">
    <property type="entry name" value="PKc"/>
    <property type="match status" value="1"/>
</dbReference>
<feature type="domain" description="Protein kinase" evidence="2">
    <location>
        <begin position="475"/>
        <end position="803"/>
    </location>
</feature>
<dbReference type="PANTHER" id="PTHR24359">
    <property type="entry name" value="SERINE/THREONINE-PROTEIN KINASE SBK1"/>
    <property type="match status" value="1"/>
</dbReference>
<evidence type="ECO:0000259" key="2">
    <source>
        <dbReference type="PROSITE" id="PS50011"/>
    </source>
</evidence>
<dbReference type="Gene3D" id="1.10.510.10">
    <property type="entry name" value="Transferase(Phosphotransferase) domain 1"/>
    <property type="match status" value="1"/>
</dbReference>
<feature type="compositionally biased region" description="Basic and acidic residues" evidence="1">
    <location>
        <begin position="151"/>
        <end position="161"/>
    </location>
</feature>
<dbReference type="AlphaFoldDB" id="A0AAE0K1D9"/>
<dbReference type="SUPFAM" id="SSF56112">
    <property type="entry name" value="Protein kinase-like (PK-like)"/>
    <property type="match status" value="1"/>
</dbReference>
<protein>
    <recommendedName>
        <fullName evidence="2">Protein kinase domain-containing protein</fullName>
    </recommendedName>
</protein>
<reference evidence="3" key="1">
    <citation type="journal article" date="2023" name="Mol. Phylogenet. Evol.">
        <title>Genome-scale phylogeny and comparative genomics of the fungal order Sordariales.</title>
        <authorList>
            <person name="Hensen N."/>
            <person name="Bonometti L."/>
            <person name="Westerberg I."/>
            <person name="Brannstrom I.O."/>
            <person name="Guillou S."/>
            <person name="Cros-Aarteil S."/>
            <person name="Calhoun S."/>
            <person name="Haridas S."/>
            <person name="Kuo A."/>
            <person name="Mondo S."/>
            <person name="Pangilinan J."/>
            <person name="Riley R."/>
            <person name="LaButti K."/>
            <person name="Andreopoulos B."/>
            <person name="Lipzen A."/>
            <person name="Chen C."/>
            <person name="Yan M."/>
            <person name="Daum C."/>
            <person name="Ng V."/>
            <person name="Clum A."/>
            <person name="Steindorff A."/>
            <person name="Ohm R.A."/>
            <person name="Martin F."/>
            <person name="Silar P."/>
            <person name="Natvig D.O."/>
            <person name="Lalanne C."/>
            <person name="Gautier V."/>
            <person name="Ament-Velasquez S.L."/>
            <person name="Kruys A."/>
            <person name="Hutchinson M.I."/>
            <person name="Powell A.J."/>
            <person name="Barry K."/>
            <person name="Miller A.N."/>
            <person name="Grigoriev I.V."/>
            <person name="Debuchy R."/>
            <person name="Gladieux P."/>
            <person name="Hiltunen Thoren M."/>
            <person name="Johannesson H."/>
        </authorList>
    </citation>
    <scope>NUCLEOTIDE SEQUENCE</scope>
    <source>
        <strain evidence="3">CBS 232.78</strain>
    </source>
</reference>
<feature type="compositionally biased region" description="Polar residues" evidence="1">
    <location>
        <begin position="90"/>
        <end position="103"/>
    </location>
</feature>
<dbReference type="PROSITE" id="PS50011">
    <property type="entry name" value="PROTEIN_KINASE_DOM"/>
    <property type="match status" value="1"/>
</dbReference>
<feature type="compositionally biased region" description="Polar residues" evidence="1">
    <location>
        <begin position="138"/>
        <end position="150"/>
    </location>
</feature>
<gene>
    <name evidence="3" type="ORF">B0H63DRAFT_74217</name>
</gene>